<dbReference type="InterPro" id="IPR012338">
    <property type="entry name" value="Beta-lactam/transpept-like"/>
</dbReference>
<accession>A0AA36MZ88</accession>
<dbReference type="SMART" id="SM00015">
    <property type="entry name" value="IQ"/>
    <property type="match status" value="19"/>
</dbReference>
<dbReference type="Pfam" id="PF00612">
    <property type="entry name" value="IQ"/>
    <property type="match status" value="3"/>
</dbReference>
<dbReference type="InterPro" id="IPR000048">
    <property type="entry name" value="IQ_motif_EF-hand-BS"/>
</dbReference>
<dbReference type="Pfam" id="PF00144">
    <property type="entry name" value="Beta-lactamase"/>
    <property type="match status" value="1"/>
</dbReference>
<feature type="compositionally biased region" description="Basic and acidic residues" evidence="1">
    <location>
        <begin position="1859"/>
        <end position="1869"/>
    </location>
</feature>
<feature type="domain" description="Beta-lactamase-related" evidence="2">
    <location>
        <begin position="39"/>
        <end position="182"/>
    </location>
</feature>
<dbReference type="InterPro" id="IPR001466">
    <property type="entry name" value="Beta-lactam-related"/>
</dbReference>
<dbReference type="SUPFAM" id="SSF56601">
    <property type="entry name" value="beta-lactamase/transpeptidase-like"/>
    <property type="match status" value="1"/>
</dbReference>
<feature type="compositionally biased region" description="Polar residues" evidence="1">
    <location>
        <begin position="1585"/>
        <end position="1594"/>
    </location>
</feature>
<feature type="compositionally biased region" description="Basic and acidic residues" evidence="1">
    <location>
        <begin position="1922"/>
        <end position="1969"/>
    </location>
</feature>
<feature type="compositionally biased region" description="Polar residues" evidence="1">
    <location>
        <begin position="1145"/>
        <end position="1166"/>
    </location>
</feature>
<dbReference type="PANTHER" id="PTHR14149">
    <property type="entry name" value="RAS GTPASE-ACTIVATING PROTEIN WITH IQ MOTIF"/>
    <property type="match status" value="1"/>
</dbReference>
<evidence type="ECO:0000256" key="1">
    <source>
        <dbReference type="SAM" id="MobiDB-lite"/>
    </source>
</evidence>
<feature type="compositionally biased region" description="Basic and acidic residues" evidence="1">
    <location>
        <begin position="1809"/>
        <end position="1843"/>
    </location>
</feature>
<reference evidence="3" key="1">
    <citation type="submission" date="2023-08" db="EMBL/GenBank/DDBJ databases">
        <authorList>
            <person name="Chen Y."/>
            <person name="Shah S."/>
            <person name="Dougan E. K."/>
            <person name="Thang M."/>
            <person name="Chan C."/>
        </authorList>
    </citation>
    <scope>NUCLEOTIDE SEQUENCE</scope>
</reference>
<organism evidence="3 4">
    <name type="scientific">Effrenium voratum</name>
    <dbReference type="NCBI Taxonomy" id="2562239"/>
    <lineage>
        <taxon>Eukaryota</taxon>
        <taxon>Sar</taxon>
        <taxon>Alveolata</taxon>
        <taxon>Dinophyceae</taxon>
        <taxon>Suessiales</taxon>
        <taxon>Symbiodiniaceae</taxon>
        <taxon>Effrenium</taxon>
    </lineage>
</organism>
<evidence type="ECO:0000259" key="2">
    <source>
        <dbReference type="Pfam" id="PF00144"/>
    </source>
</evidence>
<protein>
    <recommendedName>
        <fullName evidence="2">Beta-lactamase-related domain-containing protein</fullName>
    </recommendedName>
</protein>
<feature type="compositionally biased region" description="Pro residues" evidence="1">
    <location>
        <begin position="728"/>
        <end position="742"/>
    </location>
</feature>
<sequence length="2037" mass="223243">MAGPGAGEWAKGVVDWTSHEPLDVGAANLFKTFPGRRCILVAHEGRLVYEHYVPGAGPEERIELDSAAKTVSALLIGVLVTQGKLDLDTPLRQYNVTPSAYWGKGDEYWPMITARHLLTHTSGLGTKPPGKEFEYNSGEHIQHLSHLIHALTRPPNGHWASPVDWAEEAFAEPLGLPGLFLNDGLDGQISIGGGQQMSCPQLARIGQLLVNRGKWPMSSAPSWPIDWLPWATNRTSLVQLISEAFIDEMTRPSFPEVVSTYGFLLWLNRAPEPSDAECCMCTCGACFDVPGPPIFGINEEAWFATGFLTRYLIVLPQRNAFVVSLGMDLTGSTPCAISWSWFSLTYDDSFGALLHYLVMKNALPLPASTTTTTATSSSTTLTQTTLSTTTLTTVTQTTTVVTAAAGGGIWPFWGTWTSTSTYWWHMPFEMLEVASNSSSSTSMATGRSVTTTGPRATTTAITATVTRSTSLASTSRWATSETTATTTFDVSKVIYNHGTKTEVHRRKKRRKEKKYAKSFHYQPGYVGGSCSCSCPIDQDFGRCYPLPNISFAHWHQGQEACDVLGAGYLRSERSCPSVGLVQPCESNSWAIGGSTRDVCGRDFWKEVYGLNCSQTTFCHTHPGDKAPVLVDTRRMATCFCEVQSWGCMYDSEPCDPDDSYYVLGSARFGHDVLQHWAPVEPAAPAWPVYAFFFLTMAALACFRSWRRQVRTAAAPAGYAPLASDGPEAQPPEPVEPPMDVPEPAAPVGEHCELAALLRPEAARAVGGHALPKRCGACSCWGRRVGALAQGLQAMGARGFNWSAGLNRLQRRDLAELLLSICAPLAQESPVEQLCAALDRLPWSQKTAPNLLPDTAPPLPPGEAVEAPGCDYCHALALREEELAQALLSLGAKMFSWSADLGQAQRRLLVTVVLDCCRPCCFKEEVAAFCAHMERLRWTELTDLPASPHLAWEPSTPSQVITPSQAVTPMQAVPAGAPRELASAPEVRRKHSLRSALQQDIQVEEKKVLSQLQELLATGKGDASLRQLEEMLSTSLRERASMEGQEASRWTAQPEEAWRLRTSPGTERPFASFSAASSASAASAASAHGAATRIQAAQRGRLARRELEERKLAKAAREEAVDVSIEVKVPAESGQSSVASDAGQELVTSSSGHSSAATPMPTSSRLGSSLPLRAAPVKQVRRTRPSEATLSPAEELARRRQAREQRLGAEVDLARRRAKELWQRQQREAEERRQVAAVLRVQAAWRGQGARRAVRKLRRLCAEAAPLLQEAARSSLARREMLTGLQRREGAAARIQAQRRGCLARREVAQQRQALSAAVTRAAALFRGRRQRAAYLAEQQRRLEAATRLQALRRGHVAREQTQRERKEKTDATVKMQAAFRGQATRKQLAVEKQRREEAATKIQAIRRGNVSRQQAQQERDQKSQAATRIQAVFRGKTDRKRAAEEQQKREEAATKIQAIRRGNTARQQVTEEQQKREEAATKIQAIRRGNTARQQVTEEQQKREEAATKIQAIRRGNTARQQVTEEQQKREEAATKIQAIRRGNTARQQVTEEQQKREEAATKIQAIRRGNTARQQVTEEEQKRGNTARQQVTEEQQKREEAATKIQAIRRGNTARQQGTEEQQKREEAATKIQAIRRGNTARQQVTEDHQKREEEAATSKEAGLAKSSKDSRDSKGGKDGKDIQGSKDSKDKNSKAPDKAAGAEHSTGSKDGTEESLESGEAAKREEAATKLQAIQRGNTARQQVAEEKKQREQAATKIQAIKRGNDVRKDAATSKETGVAESGKDSKGGKDGKDSQGSKDSQNKNSKAPDKAAGTEHSTGSKDGKEESLEFGEAAKREEAATKLQAIQRGNAARQQVAEEKKQREQAATKIQAIKRGNDVRKDAATSKETGVAESGKDSKGGKDGKDSQGSKDSQNKNSKAPDKAAGTEHSTGRNDVRKDAATSKERGVAESGKDSKGSKDGKDSQGSKDSQNKNSKAPDKAAGMARKKAWNSGKQQSEKKRQQSYKQFNEATQPDSKLPKRKSKGSKQQRKSRL</sequence>
<evidence type="ECO:0000313" key="3">
    <source>
        <dbReference type="EMBL" id="CAJ1385111.1"/>
    </source>
</evidence>
<gene>
    <name evidence="3" type="ORF">EVOR1521_LOCUS11791</name>
</gene>
<feature type="compositionally biased region" description="Basic and acidic residues" evidence="1">
    <location>
        <begin position="1784"/>
        <end position="1799"/>
    </location>
</feature>
<feature type="compositionally biased region" description="Basic and acidic residues" evidence="1">
    <location>
        <begin position="1897"/>
        <end position="1912"/>
    </location>
</feature>
<feature type="compositionally biased region" description="Basic and acidic residues" evidence="1">
    <location>
        <begin position="1440"/>
        <end position="1453"/>
    </location>
</feature>
<name>A0AA36MZ88_9DINO</name>
<dbReference type="GO" id="GO:0005096">
    <property type="term" value="F:GTPase activator activity"/>
    <property type="evidence" value="ECO:0007669"/>
    <property type="project" value="TreeGrafter"/>
</dbReference>
<feature type="compositionally biased region" description="Polar residues" evidence="1">
    <location>
        <begin position="2007"/>
        <end position="2018"/>
    </location>
</feature>
<keyword evidence="4" id="KW-1185">Reference proteome</keyword>
<feature type="region of interest" description="Disordered" evidence="1">
    <location>
        <begin position="1130"/>
        <end position="1200"/>
    </location>
</feature>
<dbReference type="EMBL" id="CAUJNA010001196">
    <property type="protein sequence ID" value="CAJ1385111.1"/>
    <property type="molecule type" value="Genomic_DNA"/>
</dbReference>
<feature type="region of interest" description="Disordered" evidence="1">
    <location>
        <begin position="1488"/>
        <end position="1507"/>
    </location>
</feature>
<feature type="compositionally biased region" description="Basic and acidic residues" evidence="1">
    <location>
        <begin position="1668"/>
        <end position="1714"/>
    </location>
</feature>
<feature type="compositionally biased region" description="Basic and acidic residues" evidence="1">
    <location>
        <begin position="1646"/>
        <end position="1659"/>
    </location>
</feature>
<feature type="compositionally biased region" description="Basic residues" evidence="1">
    <location>
        <begin position="2022"/>
        <end position="2037"/>
    </location>
</feature>
<dbReference type="Gene3D" id="3.40.710.10">
    <property type="entry name" value="DD-peptidase/beta-lactamase superfamily"/>
    <property type="match status" value="1"/>
</dbReference>
<feature type="region of interest" description="Disordered" evidence="1">
    <location>
        <begin position="1405"/>
        <end position="1475"/>
    </location>
</feature>
<comment type="caution">
    <text evidence="3">The sequence shown here is derived from an EMBL/GenBank/DDBJ whole genome shotgun (WGS) entry which is preliminary data.</text>
</comment>
<feature type="compositionally biased region" description="Basic and acidic residues" evidence="1">
    <location>
        <begin position="1765"/>
        <end position="1775"/>
    </location>
</feature>
<dbReference type="Proteomes" id="UP001178507">
    <property type="component" value="Unassembled WGS sequence"/>
</dbReference>
<dbReference type="Gene3D" id="1.20.5.190">
    <property type="match status" value="8"/>
</dbReference>
<feature type="compositionally biased region" description="Basic and acidic residues" evidence="1">
    <location>
        <begin position="1878"/>
        <end position="1888"/>
    </location>
</feature>
<proteinExistence type="predicted"/>
<dbReference type="CDD" id="cd23767">
    <property type="entry name" value="IQCD"/>
    <property type="match status" value="2"/>
</dbReference>
<dbReference type="PROSITE" id="PS50096">
    <property type="entry name" value="IQ"/>
    <property type="match status" value="18"/>
</dbReference>
<evidence type="ECO:0000313" key="4">
    <source>
        <dbReference type="Proteomes" id="UP001178507"/>
    </source>
</evidence>
<dbReference type="GO" id="GO:0005938">
    <property type="term" value="C:cell cortex"/>
    <property type="evidence" value="ECO:0007669"/>
    <property type="project" value="TreeGrafter"/>
</dbReference>
<feature type="compositionally biased region" description="Basic and acidic residues" evidence="1">
    <location>
        <begin position="1746"/>
        <end position="1756"/>
    </location>
</feature>
<feature type="region of interest" description="Disordered" evidence="1">
    <location>
        <begin position="1515"/>
        <end position="2037"/>
    </location>
</feature>
<feature type="region of interest" description="Disordered" evidence="1">
    <location>
        <begin position="719"/>
        <end position="742"/>
    </location>
</feature>